<dbReference type="Gene3D" id="3.30.560.10">
    <property type="entry name" value="Glucose Oxidase, domain 3"/>
    <property type="match status" value="1"/>
</dbReference>
<protein>
    <submittedName>
        <fullName evidence="8">Alcohol oxidase</fullName>
    </submittedName>
</protein>
<evidence type="ECO:0000313" key="9">
    <source>
        <dbReference type="Proteomes" id="UP000779574"/>
    </source>
</evidence>
<feature type="binding site" evidence="5">
    <location>
        <position position="94"/>
    </location>
    <ligand>
        <name>FAD</name>
        <dbReference type="ChEBI" id="CHEBI:57692"/>
    </ligand>
</feature>
<reference evidence="8" key="2">
    <citation type="submission" date="2021-08" db="EMBL/GenBank/DDBJ databases">
        <authorList>
            <person name="Gostincar C."/>
            <person name="Sun X."/>
            <person name="Song Z."/>
            <person name="Gunde-Cimerman N."/>
        </authorList>
    </citation>
    <scope>NUCLEOTIDE SEQUENCE</scope>
    <source>
        <strain evidence="8">EXF-9911</strain>
    </source>
</reference>
<comment type="cofactor">
    <cofactor evidence="1 5">
        <name>FAD</name>
        <dbReference type="ChEBI" id="CHEBI:57692"/>
    </cofactor>
</comment>
<dbReference type="Proteomes" id="UP000779574">
    <property type="component" value="Unassembled WGS sequence"/>
</dbReference>
<dbReference type="GO" id="GO:0050660">
    <property type="term" value="F:flavin adenine dinucleotide binding"/>
    <property type="evidence" value="ECO:0007669"/>
    <property type="project" value="InterPro"/>
</dbReference>
<name>A0A9P8EEE1_AURME</name>
<dbReference type="EMBL" id="JAHFXF010000415">
    <property type="protein sequence ID" value="KAG9688179.1"/>
    <property type="molecule type" value="Genomic_DNA"/>
</dbReference>
<comment type="caution">
    <text evidence="8">The sequence shown here is derived from an EMBL/GenBank/DDBJ whole genome shotgun (WGS) entry which is preliminary data.</text>
</comment>
<dbReference type="PIRSF" id="PIRSF000137">
    <property type="entry name" value="Alcohol_oxidase"/>
    <property type="match status" value="1"/>
</dbReference>
<dbReference type="Pfam" id="PF05199">
    <property type="entry name" value="GMC_oxred_C"/>
    <property type="match status" value="1"/>
</dbReference>
<evidence type="ECO:0000256" key="1">
    <source>
        <dbReference type="ARBA" id="ARBA00001974"/>
    </source>
</evidence>
<gene>
    <name evidence="8" type="ORF">KCU76_g9795</name>
</gene>
<feature type="domain" description="Glucose-methanol-choline oxidoreductase N-terminal" evidence="7">
    <location>
        <begin position="92"/>
        <end position="115"/>
    </location>
</feature>
<evidence type="ECO:0000256" key="5">
    <source>
        <dbReference type="PIRSR" id="PIRSR000137-2"/>
    </source>
</evidence>
<evidence type="ECO:0000259" key="7">
    <source>
        <dbReference type="PROSITE" id="PS00623"/>
    </source>
</evidence>
<dbReference type="PROSITE" id="PS00623">
    <property type="entry name" value="GMC_OXRED_1"/>
    <property type="match status" value="1"/>
</dbReference>
<keyword evidence="4 5" id="KW-0274">FAD</keyword>
<dbReference type="InterPro" id="IPR012132">
    <property type="entry name" value="GMC_OxRdtase"/>
</dbReference>
<evidence type="ECO:0000256" key="4">
    <source>
        <dbReference type="ARBA" id="ARBA00022827"/>
    </source>
</evidence>
<dbReference type="AlphaFoldDB" id="A0A9P8EEE1"/>
<evidence type="ECO:0000256" key="3">
    <source>
        <dbReference type="ARBA" id="ARBA00022630"/>
    </source>
</evidence>
<proteinExistence type="inferred from homology"/>
<comment type="similarity">
    <text evidence="2 6">Belongs to the GMC oxidoreductase family.</text>
</comment>
<dbReference type="InterPro" id="IPR036188">
    <property type="entry name" value="FAD/NAD-bd_sf"/>
</dbReference>
<dbReference type="Gene3D" id="3.50.50.60">
    <property type="entry name" value="FAD/NAD(P)-binding domain"/>
    <property type="match status" value="2"/>
</dbReference>
<dbReference type="SUPFAM" id="SSF54373">
    <property type="entry name" value="FAD-linked reductases, C-terminal domain"/>
    <property type="match status" value="1"/>
</dbReference>
<organism evidence="8 9">
    <name type="scientific">Aureobasidium melanogenum</name>
    <name type="common">Aureobasidium pullulans var. melanogenum</name>
    <dbReference type="NCBI Taxonomy" id="46634"/>
    <lineage>
        <taxon>Eukaryota</taxon>
        <taxon>Fungi</taxon>
        <taxon>Dikarya</taxon>
        <taxon>Ascomycota</taxon>
        <taxon>Pezizomycotina</taxon>
        <taxon>Dothideomycetes</taxon>
        <taxon>Dothideomycetidae</taxon>
        <taxon>Dothideales</taxon>
        <taxon>Saccotheciaceae</taxon>
        <taxon>Aureobasidium</taxon>
    </lineage>
</organism>
<dbReference type="Pfam" id="PF00732">
    <property type="entry name" value="GMC_oxred_N"/>
    <property type="match status" value="1"/>
</dbReference>
<dbReference type="PANTHER" id="PTHR11552">
    <property type="entry name" value="GLUCOSE-METHANOL-CHOLINE GMC OXIDOREDUCTASE"/>
    <property type="match status" value="1"/>
</dbReference>
<evidence type="ECO:0000256" key="2">
    <source>
        <dbReference type="ARBA" id="ARBA00010790"/>
    </source>
</evidence>
<dbReference type="SUPFAM" id="SSF51905">
    <property type="entry name" value="FAD/NAD(P)-binding domain"/>
    <property type="match status" value="1"/>
</dbReference>
<dbReference type="InterPro" id="IPR000172">
    <property type="entry name" value="GMC_OxRdtase_N"/>
</dbReference>
<evidence type="ECO:0000313" key="8">
    <source>
        <dbReference type="EMBL" id="KAG9688179.1"/>
    </source>
</evidence>
<dbReference type="PANTHER" id="PTHR11552:SF147">
    <property type="entry name" value="CHOLINE DEHYDROGENASE, MITOCHONDRIAL"/>
    <property type="match status" value="1"/>
</dbReference>
<dbReference type="InterPro" id="IPR007867">
    <property type="entry name" value="GMC_OxRtase_C"/>
</dbReference>
<feature type="non-terminal residue" evidence="8">
    <location>
        <position position="1"/>
    </location>
</feature>
<keyword evidence="3 6" id="KW-0285">Flavoprotein</keyword>
<dbReference type="GO" id="GO:0016614">
    <property type="term" value="F:oxidoreductase activity, acting on CH-OH group of donors"/>
    <property type="evidence" value="ECO:0007669"/>
    <property type="project" value="InterPro"/>
</dbReference>
<sequence length="650" mass="71745">MVLGFFEEEKVYDFIVVGGGTAGNCVAGRLAENPNLSILVIEAGTDNPLKEEKISTPALAFQLVESEYDWQYPITFWDREGEKRHEAKNTRGKVLGGSSCLNYYTWLRGSRPTYDEWTKYGGNEWSWDKCFPYFQKPGTMHDKHQILDHDPAHVASDGPLQINPAIPIPLASKLQEAWKSQGHRLTDDIYNGTVNGLAHVCHTISNGHREPSTVFLEGHKNITVKARTMAHRLLFSGETCVGVQTHATDKAQAYYARQEVIVCGGVFESPKLLLLSGIGPSTQGSMTDLTSISSGIGHSVHSPHVGQNIQDHPVAPHSFKVKDGHSLDDVLRPGVKNLEAMAEYKTTKKGPLASSLLEMCGFARVDDRLKKCKEWREEEEKRGHDPLGPQGQPHFEYDFLPCFASPFLPHVPEPDEGNYMTIVVSLLRPLSRGSLTLQSANALEFPLINMNYLDHPLDAVALREGVRFVDEIILRGDGMKDIIIGEYPEGDGGVVKGEPQAKGTSDGVYGAPKGEIDQGKSVEGNPKHMLGLDKVRDNDEGMAEWLKGRLTSGYHPCGSCRMGPTIEEGVVNGRLQVHGVRNLRVIDASVFPLIPDGRIQNPVYMVAEKGADFIKQDHPALYQAQEGLVDRVKDLVLEKEENQGALTFLS</sequence>
<evidence type="ECO:0000256" key="6">
    <source>
        <dbReference type="RuleBase" id="RU003968"/>
    </source>
</evidence>
<dbReference type="OrthoDB" id="269227at2759"/>
<reference evidence="8" key="1">
    <citation type="journal article" date="2021" name="J Fungi (Basel)">
        <title>Virulence traits and population genomics of the black yeast Aureobasidium melanogenum.</title>
        <authorList>
            <person name="Cernosa A."/>
            <person name="Sun X."/>
            <person name="Gostincar C."/>
            <person name="Fang C."/>
            <person name="Gunde-Cimerman N."/>
            <person name="Song Z."/>
        </authorList>
    </citation>
    <scope>NUCLEOTIDE SEQUENCE</scope>
    <source>
        <strain evidence="8">EXF-9911</strain>
    </source>
</reference>
<accession>A0A9P8EEE1</accession>